<sequence length="83" mass="9552">MRRQTRNWIMPEVDMVAMLRLIDEKICSTEIETRHRDALIRLREILENDLTAHLSNGLPVECQPVASETSRTVLANPIRAICP</sequence>
<organism evidence="1 2">
    <name type="scientific">Microvirga tunisiensis</name>
    <dbReference type="NCBI Taxonomy" id="2108360"/>
    <lineage>
        <taxon>Bacteria</taxon>
        <taxon>Pseudomonadati</taxon>
        <taxon>Pseudomonadota</taxon>
        <taxon>Alphaproteobacteria</taxon>
        <taxon>Hyphomicrobiales</taxon>
        <taxon>Methylobacteriaceae</taxon>
        <taxon>Microvirga</taxon>
    </lineage>
</organism>
<accession>A0A5N7MWD0</accession>
<reference evidence="1 2" key="1">
    <citation type="journal article" date="2019" name="Syst. Appl. Microbiol.">
        <title>Microvirga tunisiensis sp. nov., a root nodule symbiotic bacterium isolated from Lupinus micranthus and L. luteus grown in Northern Tunisia.</title>
        <authorList>
            <person name="Msaddak A."/>
            <person name="Rejili M."/>
            <person name="Duran D."/>
            <person name="Mars M."/>
            <person name="Palacios J.M."/>
            <person name="Ruiz-Argueso T."/>
            <person name="Rey L."/>
            <person name="Imperial J."/>
        </authorList>
    </citation>
    <scope>NUCLEOTIDE SEQUENCE [LARGE SCALE GENOMIC DNA]</scope>
    <source>
        <strain evidence="1 2">Lmie10</strain>
    </source>
</reference>
<evidence type="ECO:0000313" key="2">
    <source>
        <dbReference type="Proteomes" id="UP000403266"/>
    </source>
</evidence>
<evidence type="ECO:0000313" key="1">
    <source>
        <dbReference type="EMBL" id="MPR30990.1"/>
    </source>
</evidence>
<gene>
    <name evidence="1" type="ORF">FS320_40250</name>
</gene>
<keyword evidence="2" id="KW-1185">Reference proteome</keyword>
<proteinExistence type="predicted"/>
<dbReference type="OrthoDB" id="8021279at2"/>
<dbReference type="Proteomes" id="UP000403266">
    <property type="component" value="Unassembled WGS sequence"/>
</dbReference>
<dbReference type="AlphaFoldDB" id="A0A5N7MWD0"/>
<name>A0A5N7MWD0_9HYPH</name>
<dbReference type="EMBL" id="VOSK01000507">
    <property type="protein sequence ID" value="MPR30990.1"/>
    <property type="molecule type" value="Genomic_DNA"/>
</dbReference>
<dbReference type="RefSeq" id="WP_152718075.1">
    <property type="nucleotide sequence ID" value="NZ_VOSJ01000546.1"/>
</dbReference>
<comment type="caution">
    <text evidence="1">The sequence shown here is derived from an EMBL/GenBank/DDBJ whole genome shotgun (WGS) entry which is preliminary data.</text>
</comment>
<protein>
    <submittedName>
        <fullName evidence="1">Uncharacterized protein</fullName>
    </submittedName>
</protein>